<evidence type="ECO:0000313" key="3">
    <source>
        <dbReference type="Proteomes" id="UP000001996"/>
    </source>
</evidence>
<sequence>MATVSIFYFFLSLSLSLLICKNPLKMFHSLFCLRKRKEGYNQLYLDYPNNKRNQRWNLIKNRKGKKRKKMLPISDTIFSFLPFFLSSFHHSFPSPTPFRREKKKLNRTDEARSRLGKAITPELNSFIVTIKILTLFVLSYWLFSPFPFRFFFIFSSEFIAKFRNKKKKNLNKLTSCCTSSINGL</sequence>
<keyword evidence="1" id="KW-1133">Transmembrane helix</keyword>
<feature type="transmembrane region" description="Helical" evidence="1">
    <location>
        <begin position="70"/>
        <end position="88"/>
    </location>
</feature>
<accession>A5DTD9</accession>
<name>A5DTD9_LODEL</name>
<dbReference type="InParanoid" id="A5DTD9"/>
<evidence type="ECO:0000256" key="1">
    <source>
        <dbReference type="SAM" id="Phobius"/>
    </source>
</evidence>
<organism evidence="2 3">
    <name type="scientific">Lodderomyces elongisporus (strain ATCC 11503 / CBS 2605 / JCM 1781 / NBRC 1676 / NRRL YB-4239)</name>
    <name type="common">Yeast</name>
    <name type="synonym">Saccharomyces elongisporus</name>
    <dbReference type="NCBI Taxonomy" id="379508"/>
    <lineage>
        <taxon>Eukaryota</taxon>
        <taxon>Fungi</taxon>
        <taxon>Dikarya</taxon>
        <taxon>Ascomycota</taxon>
        <taxon>Saccharomycotina</taxon>
        <taxon>Pichiomycetes</taxon>
        <taxon>Debaryomycetaceae</taxon>
        <taxon>Candida/Lodderomyces clade</taxon>
        <taxon>Lodderomyces</taxon>
    </lineage>
</organism>
<dbReference type="AlphaFoldDB" id="A5DTD9"/>
<keyword evidence="1" id="KW-0812">Transmembrane</keyword>
<keyword evidence="1" id="KW-0472">Membrane</keyword>
<dbReference type="Proteomes" id="UP000001996">
    <property type="component" value="Unassembled WGS sequence"/>
</dbReference>
<proteinExistence type="predicted"/>
<keyword evidence="3" id="KW-1185">Reference proteome</keyword>
<dbReference type="HOGENOM" id="CLU_1468428_0_0_1"/>
<reference evidence="2 3" key="1">
    <citation type="journal article" date="2009" name="Nature">
        <title>Evolution of pathogenicity and sexual reproduction in eight Candida genomes.</title>
        <authorList>
            <person name="Butler G."/>
            <person name="Rasmussen M.D."/>
            <person name="Lin M.F."/>
            <person name="Santos M.A."/>
            <person name="Sakthikumar S."/>
            <person name="Munro C.A."/>
            <person name="Rheinbay E."/>
            <person name="Grabherr M."/>
            <person name="Forche A."/>
            <person name="Reedy J.L."/>
            <person name="Agrafioti I."/>
            <person name="Arnaud M.B."/>
            <person name="Bates S."/>
            <person name="Brown A.J."/>
            <person name="Brunke S."/>
            <person name="Costanzo M.C."/>
            <person name="Fitzpatrick D.A."/>
            <person name="de Groot P.W."/>
            <person name="Harris D."/>
            <person name="Hoyer L.L."/>
            <person name="Hube B."/>
            <person name="Klis F.M."/>
            <person name="Kodira C."/>
            <person name="Lennard N."/>
            <person name="Logue M.E."/>
            <person name="Martin R."/>
            <person name="Neiman A.M."/>
            <person name="Nikolaou E."/>
            <person name="Quail M.A."/>
            <person name="Quinn J."/>
            <person name="Santos M.C."/>
            <person name="Schmitzberger F.F."/>
            <person name="Sherlock G."/>
            <person name="Shah P."/>
            <person name="Silverstein K.A."/>
            <person name="Skrzypek M.S."/>
            <person name="Soll D."/>
            <person name="Staggs R."/>
            <person name="Stansfield I."/>
            <person name="Stumpf M.P."/>
            <person name="Sudbery P.E."/>
            <person name="Srikantha T."/>
            <person name="Zeng Q."/>
            <person name="Berman J."/>
            <person name="Berriman M."/>
            <person name="Heitman J."/>
            <person name="Gow N.A."/>
            <person name="Lorenz M.C."/>
            <person name="Birren B.W."/>
            <person name="Kellis M."/>
            <person name="Cuomo C.A."/>
        </authorList>
    </citation>
    <scope>NUCLEOTIDE SEQUENCE [LARGE SCALE GENOMIC DNA]</scope>
    <source>
        <strain evidence="3">ATCC 11503 / BCRC 21390 / CBS 2605 / JCM 1781 / NBRC 1676 / NRRL YB-4239</strain>
    </source>
</reference>
<gene>
    <name evidence="2" type="ORF">LELG_00625</name>
</gene>
<feature type="transmembrane region" description="Helical" evidence="1">
    <location>
        <begin position="123"/>
        <end position="143"/>
    </location>
</feature>
<protein>
    <submittedName>
        <fullName evidence="2">Uncharacterized protein</fullName>
    </submittedName>
</protein>
<feature type="transmembrane region" description="Helical" evidence="1">
    <location>
        <begin position="6"/>
        <end position="24"/>
    </location>
</feature>
<dbReference type="EMBL" id="CH981524">
    <property type="protein sequence ID" value="EDK42447.1"/>
    <property type="molecule type" value="Genomic_DNA"/>
</dbReference>
<evidence type="ECO:0000313" key="2">
    <source>
        <dbReference type="EMBL" id="EDK42447.1"/>
    </source>
</evidence>
<dbReference type="VEuPathDB" id="FungiDB:LELG_00625"/>